<gene>
    <name evidence="8" type="ORF">CTOB1V02_LOCUS7041</name>
</gene>
<evidence type="ECO:0000256" key="3">
    <source>
        <dbReference type="ARBA" id="ARBA00022980"/>
    </source>
</evidence>
<dbReference type="PANTHER" id="PTHR28595">
    <property type="entry name" value="39S RIBOSOMAL PROTEIN L54, MITOCHONDRIAL"/>
    <property type="match status" value="1"/>
</dbReference>
<evidence type="ECO:0000256" key="4">
    <source>
        <dbReference type="ARBA" id="ARBA00023128"/>
    </source>
</evidence>
<dbReference type="GO" id="GO:0003735">
    <property type="term" value="F:structural constituent of ribosome"/>
    <property type="evidence" value="ECO:0007669"/>
    <property type="project" value="TreeGrafter"/>
</dbReference>
<sequence length="166" mass="19072">MSLSLACGLKRAPTLCILRNAAESVFQQRRTAVTKKVTGSSVTGLGSKVGAVKSGPMVQKAKIPAERDPVKLQTYCYGTNFMEDSEPVALKPDSEYPDWLWTLRLEDHPPLEEIEPGTKYYWERVKALNMDRQRLLRNKKLFTAIAPYKYTHPKLRKVWKNEKIYR</sequence>
<evidence type="ECO:0000256" key="7">
    <source>
        <dbReference type="ARBA" id="ARBA00035179"/>
    </source>
</evidence>
<keyword evidence="2" id="KW-0809">Transit peptide</keyword>
<organism evidence="8">
    <name type="scientific">Cyprideis torosa</name>
    <dbReference type="NCBI Taxonomy" id="163714"/>
    <lineage>
        <taxon>Eukaryota</taxon>
        <taxon>Metazoa</taxon>
        <taxon>Ecdysozoa</taxon>
        <taxon>Arthropoda</taxon>
        <taxon>Crustacea</taxon>
        <taxon>Oligostraca</taxon>
        <taxon>Ostracoda</taxon>
        <taxon>Podocopa</taxon>
        <taxon>Podocopida</taxon>
        <taxon>Cytherocopina</taxon>
        <taxon>Cytheroidea</taxon>
        <taxon>Cytherideidae</taxon>
        <taxon>Cyprideis</taxon>
    </lineage>
</organism>
<keyword evidence="3" id="KW-0689">Ribosomal protein</keyword>
<comment type="similarity">
    <text evidence="6">Belongs to the mitochondrion-specific ribosomal protein mL54 family.</text>
</comment>
<dbReference type="InterPro" id="IPR013870">
    <property type="entry name" value="Ribosomal_mL54"/>
</dbReference>
<reference evidence="8" key="1">
    <citation type="submission" date="2020-11" db="EMBL/GenBank/DDBJ databases">
        <authorList>
            <person name="Tran Van P."/>
        </authorList>
    </citation>
    <scope>NUCLEOTIDE SEQUENCE</scope>
</reference>
<dbReference type="EMBL" id="OB661907">
    <property type="protein sequence ID" value="CAD7229168.1"/>
    <property type="molecule type" value="Genomic_DNA"/>
</dbReference>
<accession>A0A7R8ZLM9</accession>
<dbReference type="AlphaFoldDB" id="A0A7R8ZLM9"/>
<keyword evidence="4" id="KW-0496">Mitochondrion</keyword>
<name>A0A7R8ZLM9_9CRUS</name>
<evidence type="ECO:0000256" key="1">
    <source>
        <dbReference type="ARBA" id="ARBA00004173"/>
    </source>
</evidence>
<evidence type="ECO:0000256" key="6">
    <source>
        <dbReference type="ARBA" id="ARBA00033752"/>
    </source>
</evidence>
<proteinExistence type="inferred from homology"/>
<dbReference type="OrthoDB" id="10252718at2759"/>
<dbReference type="GO" id="GO:0005762">
    <property type="term" value="C:mitochondrial large ribosomal subunit"/>
    <property type="evidence" value="ECO:0007669"/>
    <property type="project" value="TreeGrafter"/>
</dbReference>
<protein>
    <recommendedName>
        <fullName evidence="7">Large ribosomal subunit protein mL54</fullName>
    </recommendedName>
</protein>
<evidence type="ECO:0000313" key="8">
    <source>
        <dbReference type="EMBL" id="CAD7229168.1"/>
    </source>
</evidence>
<evidence type="ECO:0000256" key="2">
    <source>
        <dbReference type="ARBA" id="ARBA00022946"/>
    </source>
</evidence>
<dbReference type="PANTHER" id="PTHR28595:SF1">
    <property type="entry name" value="LARGE RIBOSOMAL SUBUNIT PROTEIN ML54"/>
    <property type="match status" value="1"/>
</dbReference>
<dbReference type="Pfam" id="PF08561">
    <property type="entry name" value="Ribosomal_L37"/>
    <property type="match status" value="1"/>
</dbReference>
<comment type="subcellular location">
    <subcellularLocation>
        <location evidence="1">Mitochondrion</location>
    </subcellularLocation>
</comment>
<keyword evidence="5" id="KW-0687">Ribonucleoprotein</keyword>
<evidence type="ECO:0000256" key="5">
    <source>
        <dbReference type="ARBA" id="ARBA00023274"/>
    </source>
</evidence>